<feature type="region of interest" description="Disordered" evidence="1">
    <location>
        <begin position="367"/>
        <end position="407"/>
    </location>
</feature>
<dbReference type="EMBL" id="GDUN01000466">
    <property type="protein sequence ID" value="JAN95453.1"/>
    <property type="molecule type" value="mRNA"/>
</dbReference>
<accession>A0A0N8ES48</accession>
<feature type="compositionally biased region" description="Polar residues" evidence="1">
    <location>
        <begin position="367"/>
        <end position="384"/>
    </location>
</feature>
<proteinExistence type="evidence at transcript level"/>
<dbReference type="AlphaFoldDB" id="A0A0N8ES48"/>
<feature type="region of interest" description="Disordered" evidence="1">
    <location>
        <begin position="681"/>
        <end position="732"/>
    </location>
</feature>
<feature type="region of interest" description="Disordered" evidence="1">
    <location>
        <begin position="47"/>
        <end position="80"/>
    </location>
</feature>
<evidence type="ECO:0000256" key="1">
    <source>
        <dbReference type="SAM" id="MobiDB-lite"/>
    </source>
</evidence>
<sequence length="732" mass="77848">MLASFVDFEAVRDWNSVDSETLGMMPTGAAPTQFATQTISPTDIERNIHNSNANTTSNLITSNLHSNSNNISDDSGTEFDPSTLQVSKKIKLFSGGGDQIPGGGGVGVATATITTPTGAGGLGAVLPKKKFKFRTIGKLIMPKFLNDNNNNISNSATNTPPAAESMADATTTPPIGVNGETDARKADGGNLLNCSKVERIRRKFMGDSSTPIVDEEECDSNVESGKENYDSGTEANSNSRGISALKKNFLNGNRSHNKSILLNSSAEVEEVVVKGKVSNMAKQWNRMRAMTLDVSVIKKLSHSQVPDSINLTCGSLPYEGDSKQYSTNNSSVLCRSSSFKGNSSKVIDTRFAHYFGLQSQSNQNPVAAVLPNNSQHDSAPSINSKTRHRSRSMSRGNPPAPPPQRPVDERIAQYFGINKTFSGCGSPRITASNKPRAIVKPQQRLLDPAQSVGNRRRRSRSMPREAGGSSDELDKLLHPDLEKEHAASVSFCVASGVSGGPSKIVQLKHFEELNITAEDLSMADSEFDKIFLDQITSPRKSPFAYLPPSGQQPLPFVADLKKGILKSKSGGIGLFPADLNSELKSRLRKSTHSSVSNLKKSTTVSNIECDAAALPSAAGVGSSSESDEDDGVAPGKNLAKMLRNVSNTAASTGGYVPPGGVALFPPVPPSSFVPLKKSDLVASGSGATSDGEQHSVSSSGGRGNVDSILKNPAVARRRRQNEGYKQQLVKSK</sequence>
<evidence type="ECO:0000313" key="2">
    <source>
        <dbReference type="EMBL" id="JAN95453.1"/>
    </source>
</evidence>
<feature type="region of interest" description="Disordered" evidence="1">
    <location>
        <begin position="211"/>
        <end position="238"/>
    </location>
</feature>
<organism evidence="2">
    <name type="scientific">Aedes aegypti</name>
    <name type="common">Yellowfever mosquito</name>
    <name type="synonym">Culex aegypti</name>
    <dbReference type="NCBI Taxonomy" id="7159"/>
    <lineage>
        <taxon>Eukaryota</taxon>
        <taxon>Metazoa</taxon>
        <taxon>Ecdysozoa</taxon>
        <taxon>Arthropoda</taxon>
        <taxon>Hexapoda</taxon>
        <taxon>Insecta</taxon>
        <taxon>Pterygota</taxon>
        <taxon>Neoptera</taxon>
        <taxon>Endopterygota</taxon>
        <taxon>Diptera</taxon>
        <taxon>Nematocera</taxon>
        <taxon>Culicoidea</taxon>
        <taxon>Culicidae</taxon>
        <taxon>Culicinae</taxon>
        <taxon>Aedini</taxon>
        <taxon>Aedes</taxon>
        <taxon>Stegomyia</taxon>
    </lineage>
</organism>
<feature type="compositionally biased region" description="Polar residues" evidence="1">
    <location>
        <begin position="685"/>
        <end position="699"/>
    </location>
</feature>
<dbReference type="VEuPathDB" id="VectorBase:AAEL019939"/>
<feature type="compositionally biased region" description="Polar residues" evidence="1">
    <location>
        <begin position="49"/>
        <end position="80"/>
    </location>
</feature>
<feature type="non-terminal residue" evidence="2">
    <location>
        <position position="732"/>
    </location>
</feature>
<reference evidence="2" key="1">
    <citation type="journal article" date="2016" name="PLoS ONE">
        <title>A Deep Insight into the Sialome of Male and Female Aedes aegypti Mosquitoes.</title>
        <authorList>
            <person name="Ribeiro J.M."/>
            <person name="Martin-Martin I."/>
            <person name="Arca B."/>
            <person name="Calvo E."/>
        </authorList>
    </citation>
    <scope>NUCLEOTIDE SEQUENCE</scope>
    <source>
        <strain evidence="2">Liverpool</strain>
        <tissue evidence="2">Salivary glands</tissue>
    </source>
</reference>
<feature type="region of interest" description="Disordered" evidence="1">
    <location>
        <begin position="425"/>
        <end position="473"/>
    </location>
</feature>
<protein>
    <submittedName>
        <fullName evidence="2">Uncharacterized protein</fullName>
    </submittedName>
</protein>
<name>A0A0N8ES48_AEDAE</name>